<proteinExistence type="predicted"/>
<dbReference type="Gene3D" id="3.30.565.10">
    <property type="entry name" value="Histidine kinase-like ATPase, C-terminal domain"/>
    <property type="match status" value="1"/>
</dbReference>
<evidence type="ECO:0000259" key="15">
    <source>
        <dbReference type="PROSITE" id="PS50109"/>
    </source>
</evidence>
<dbReference type="Pfam" id="PF00672">
    <property type="entry name" value="HAMP"/>
    <property type="match status" value="1"/>
</dbReference>
<evidence type="ECO:0000256" key="9">
    <source>
        <dbReference type="ARBA" id="ARBA00022777"/>
    </source>
</evidence>
<comment type="catalytic activity">
    <reaction evidence="1">
        <text>ATP + protein L-histidine = ADP + protein N-phospho-L-histidine.</text>
        <dbReference type="EC" id="2.7.13.3"/>
    </reaction>
</comment>
<keyword evidence="6" id="KW-0808">Transferase</keyword>
<evidence type="ECO:0000256" key="13">
    <source>
        <dbReference type="ARBA" id="ARBA00023136"/>
    </source>
</evidence>
<keyword evidence="10" id="KW-0067">ATP-binding</keyword>
<evidence type="ECO:0000256" key="6">
    <source>
        <dbReference type="ARBA" id="ARBA00022679"/>
    </source>
</evidence>
<keyword evidence="18" id="KW-1185">Reference proteome</keyword>
<keyword evidence="13 14" id="KW-0472">Membrane</keyword>
<feature type="transmembrane region" description="Helical" evidence="14">
    <location>
        <begin position="335"/>
        <end position="356"/>
    </location>
</feature>
<gene>
    <name evidence="17" type="ORF">EJC50_28365</name>
</gene>
<feature type="domain" description="HAMP" evidence="16">
    <location>
        <begin position="353"/>
        <end position="405"/>
    </location>
</feature>
<evidence type="ECO:0000256" key="8">
    <source>
        <dbReference type="ARBA" id="ARBA00022741"/>
    </source>
</evidence>
<dbReference type="GO" id="GO:0005886">
    <property type="term" value="C:plasma membrane"/>
    <property type="evidence" value="ECO:0007669"/>
    <property type="project" value="UniProtKB-SubCell"/>
</dbReference>
<evidence type="ECO:0000313" key="17">
    <source>
        <dbReference type="EMBL" id="AZN43183.1"/>
    </source>
</evidence>
<protein>
    <recommendedName>
        <fullName evidence="3">histidine kinase</fullName>
        <ecNumber evidence="3">2.7.13.3</ecNumber>
    </recommendedName>
</protein>
<dbReference type="OrthoDB" id="9776552at2"/>
<keyword evidence="11 14" id="KW-1133">Transmembrane helix</keyword>
<dbReference type="GO" id="GO:0005524">
    <property type="term" value="F:ATP binding"/>
    <property type="evidence" value="ECO:0007669"/>
    <property type="project" value="UniProtKB-KW"/>
</dbReference>
<dbReference type="InterPro" id="IPR050640">
    <property type="entry name" value="Bact_2-comp_sensor_kinase"/>
</dbReference>
<keyword evidence="12" id="KW-0902">Two-component regulatory system</keyword>
<feature type="domain" description="Histidine kinase" evidence="15">
    <location>
        <begin position="403"/>
        <end position="635"/>
    </location>
</feature>
<dbReference type="PANTHER" id="PTHR34220:SF11">
    <property type="entry name" value="SENSOR PROTEIN KINASE HPTS"/>
    <property type="match status" value="1"/>
</dbReference>
<dbReference type="Proteomes" id="UP000272528">
    <property type="component" value="Chromosome"/>
</dbReference>
<dbReference type="SUPFAM" id="SSF158472">
    <property type="entry name" value="HAMP domain-like"/>
    <property type="match status" value="1"/>
</dbReference>
<dbReference type="CDD" id="cd06225">
    <property type="entry name" value="HAMP"/>
    <property type="match status" value="1"/>
</dbReference>
<evidence type="ECO:0000256" key="1">
    <source>
        <dbReference type="ARBA" id="ARBA00000085"/>
    </source>
</evidence>
<evidence type="ECO:0000256" key="10">
    <source>
        <dbReference type="ARBA" id="ARBA00022840"/>
    </source>
</evidence>
<keyword evidence="4" id="KW-1003">Cell membrane</keyword>
<dbReference type="KEGG" id="palb:EJC50_28365"/>
<reference evidence="18" key="1">
    <citation type="submission" date="2018-12" db="EMBL/GenBank/DDBJ databases">
        <title>Genome sequence of Peanibacillus sp.</title>
        <authorList>
            <person name="Subramani G."/>
            <person name="Srinivasan S."/>
            <person name="Kim M.K."/>
        </authorList>
    </citation>
    <scope>NUCLEOTIDE SEQUENCE [LARGE SCALE GENOMIC DNA]</scope>
    <source>
        <strain evidence="18">18JY67-1</strain>
    </source>
</reference>
<evidence type="ECO:0000256" key="12">
    <source>
        <dbReference type="ARBA" id="ARBA00023012"/>
    </source>
</evidence>
<dbReference type="GO" id="GO:0000155">
    <property type="term" value="F:phosphorelay sensor kinase activity"/>
    <property type="evidence" value="ECO:0007669"/>
    <property type="project" value="InterPro"/>
</dbReference>
<evidence type="ECO:0000256" key="7">
    <source>
        <dbReference type="ARBA" id="ARBA00022692"/>
    </source>
</evidence>
<dbReference type="SUPFAM" id="SSF55874">
    <property type="entry name" value="ATPase domain of HSP90 chaperone/DNA topoisomerase II/histidine kinase"/>
    <property type="match status" value="1"/>
</dbReference>
<keyword evidence="5" id="KW-0597">Phosphoprotein</keyword>
<dbReference type="Pfam" id="PF06580">
    <property type="entry name" value="His_kinase"/>
    <property type="match status" value="1"/>
</dbReference>
<dbReference type="Pfam" id="PF02518">
    <property type="entry name" value="HATPase_c"/>
    <property type="match status" value="1"/>
</dbReference>
<dbReference type="PROSITE" id="PS50885">
    <property type="entry name" value="HAMP"/>
    <property type="match status" value="1"/>
</dbReference>
<dbReference type="InterPro" id="IPR003594">
    <property type="entry name" value="HATPase_dom"/>
</dbReference>
<accession>A0A3S9ABQ8</accession>
<comment type="subcellular location">
    <subcellularLocation>
        <location evidence="2">Cell membrane</location>
        <topology evidence="2">Multi-pass membrane protein</topology>
    </subcellularLocation>
</comment>
<dbReference type="InterPro" id="IPR036890">
    <property type="entry name" value="HATPase_C_sf"/>
</dbReference>
<sequence length="640" mass="72079">MAEKFRAVIFKQLTEAKILMIRNSIRKKLIFFLLAATIIPIGASIAVSNLYTKSSVTDATINENSSRLELGKNNIVSYFNTINQLSLSVYGGINAADSLYTYLEKSITKPVSSNVIATSHDLVYLHLFSLSQASKDIYQLHLFIPSGSQSNLWINGFFRREYNPGYKVPLDREGEANPFIEPTHMNTQYGMQFSLPESKTTKEPVITLHRPIYMTPTKTVIAMLSVDLKMDSFNRICEQLYNQNGRERLAITDDAGSYLYSSEHTDYGKKLNQNWSTKLAQTSGRGHFVWKDDLFSGIIFYDHLETPYMKATIIKQIPYSDLYSTATTLTRINTLIAAGFLLIALIGTVFISFQLTEPIKRLIGYMNRVQAGNLSAPLEVRNTDEIGLLARKMQSMMETIDQLILQEYRLELANKTNQLKALQAQINPHFLYNAMQSIGTQALQGNAHKTYSLITLLAKMMRYSMTTEETEVRLEREVQHVLAYLDLQKERFGEQLHVETSFAPETMNIMVPKMLLQPIVENYFKHGYTGGVQTGEITITSAIQDEMLVLEIMDNGKGIESEELARLAEMLTSEQDVILTLNDEAEASVIDKSGSIGLMNVIARLRLYNGQDAQIKLDKRLPAGLSVTVLIPLAKEGTGQ</sequence>
<dbReference type="InterPro" id="IPR005467">
    <property type="entry name" value="His_kinase_dom"/>
</dbReference>
<evidence type="ECO:0000313" key="18">
    <source>
        <dbReference type="Proteomes" id="UP000272528"/>
    </source>
</evidence>
<dbReference type="EMBL" id="CP034437">
    <property type="protein sequence ID" value="AZN43183.1"/>
    <property type="molecule type" value="Genomic_DNA"/>
</dbReference>
<evidence type="ECO:0000259" key="16">
    <source>
        <dbReference type="PROSITE" id="PS50885"/>
    </source>
</evidence>
<evidence type="ECO:0000256" key="14">
    <source>
        <dbReference type="SAM" id="Phobius"/>
    </source>
</evidence>
<evidence type="ECO:0000256" key="11">
    <source>
        <dbReference type="ARBA" id="ARBA00022989"/>
    </source>
</evidence>
<feature type="transmembrane region" description="Helical" evidence="14">
    <location>
        <begin position="29"/>
        <end position="51"/>
    </location>
</feature>
<dbReference type="EC" id="2.7.13.3" evidence="3"/>
<dbReference type="AlphaFoldDB" id="A0A3S9ABQ8"/>
<organism evidence="17 18">
    <name type="scientific">Paenibacillus albus</name>
    <dbReference type="NCBI Taxonomy" id="2495582"/>
    <lineage>
        <taxon>Bacteria</taxon>
        <taxon>Bacillati</taxon>
        <taxon>Bacillota</taxon>
        <taxon>Bacilli</taxon>
        <taxon>Bacillales</taxon>
        <taxon>Paenibacillaceae</taxon>
        <taxon>Paenibacillus</taxon>
    </lineage>
</organism>
<evidence type="ECO:0000256" key="3">
    <source>
        <dbReference type="ARBA" id="ARBA00012438"/>
    </source>
</evidence>
<keyword evidence="9 17" id="KW-0418">Kinase</keyword>
<dbReference type="InterPro" id="IPR003660">
    <property type="entry name" value="HAMP_dom"/>
</dbReference>
<keyword evidence="7 14" id="KW-0812">Transmembrane</keyword>
<dbReference type="SMART" id="SM00304">
    <property type="entry name" value="HAMP"/>
    <property type="match status" value="1"/>
</dbReference>
<dbReference type="InterPro" id="IPR010559">
    <property type="entry name" value="Sig_transdc_His_kin_internal"/>
</dbReference>
<evidence type="ECO:0000256" key="5">
    <source>
        <dbReference type="ARBA" id="ARBA00022553"/>
    </source>
</evidence>
<keyword evidence="8" id="KW-0547">Nucleotide-binding</keyword>
<evidence type="ECO:0000256" key="4">
    <source>
        <dbReference type="ARBA" id="ARBA00022475"/>
    </source>
</evidence>
<dbReference type="PANTHER" id="PTHR34220">
    <property type="entry name" value="SENSOR HISTIDINE KINASE YPDA"/>
    <property type="match status" value="1"/>
</dbReference>
<dbReference type="PROSITE" id="PS50109">
    <property type="entry name" value="HIS_KIN"/>
    <property type="match status" value="1"/>
</dbReference>
<name>A0A3S9ABQ8_9BACL</name>
<dbReference type="Gene3D" id="6.10.340.10">
    <property type="match status" value="1"/>
</dbReference>
<evidence type="ECO:0000256" key="2">
    <source>
        <dbReference type="ARBA" id="ARBA00004651"/>
    </source>
</evidence>